<name>A0A5B7DEV1_PORTR</name>
<dbReference type="EMBL" id="VSRR010000820">
    <property type="protein sequence ID" value="MPC19951.1"/>
    <property type="molecule type" value="Genomic_DNA"/>
</dbReference>
<evidence type="ECO:0000313" key="1">
    <source>
        <dbReference type="EMBL" id="MPC19951.1"/>
    </source>
</evidence>
<comment type="caution">
    <text evidence="1">The sequence shown here is derived from an EMBL/GenBank/DDBJ whole genome shotgun (WGS) entry which is preliminary data.</text>
</comment>
<dbReference type="Proteomes" id="UP000324222">
    <property type="component" value="Unassembled WGS sequence"/>
</dbReference>
<gene>
    <name evidence="1" type="ORF">E2C01_012879</name>
</gene>
<organism evidence="1 2">
    <name type="scientific">Portunus trituberculatus</name>
    <name type="common">Swimming crab</name>
    <name type="synonym">Neptunus trituberculatus</name>
    <dbReference type="NCBI Taxonomy" id="210409"/>
    <lineage>
        <taxon>Eukaryota</taxon>
        <taxon>Metazoa</taxon>
        <taxon>Ecdysozoa</taxon>
        <taxon>Arthropoda</taxon>
        <taxon>Crustacea</taxon>
        <taxon>Multicrustacea</taxon>
        <taxon>Malacostraca</taxon>
        <taxon>Eumalacostraca</taxon>
        <taxon>Eucarida</taxon>
        <taxon>Decapoda</taxon>
        <taxon>Pleocyemata</taxon>
        <taxon>Brachyura</taxon>
        <taxon>Eubrachyura</taxon>
        <taxon>Portunoidea</taxon>
        <taxon>Portunidae</taxon>
        <taxon>Portuninae</taxon>
        <taxon>Portunus</taxon>
    </lineage>
</organism>
<accession>A0A5B7DEV1</accession>
<keyword evidence="2" id="KW-1185">Reference proteome</keyword>
<proteinExistence type="predicted"/>
<reference evidence="1 2" key="1">
    <citation type="submission" date="2019-05" db="EMBL/GenBank/DDBJ databases">
        <title>Another draft genome of Portunus trituberculatus and its Hox gene families provides insights of decapod evolution.</title>
        <authorList>
            <person name="Jeong J.-H."/>
            <person name="Song I."/>
            <person name="Kim S."/>
            <person name="Choi T."/>
            <person name="Kim D."/>
            <person name="Ryu S."/>
            <person name="Kim W."/>
        </authorList>
    </citation>
    <scope>NUCLEOTIDE SEQUENCE [LARGE SCALE GENOMIC DNA]</scope>
    <source>
        <tissue evidence="1">Muscle</tissue>
    </source>
</reference>
<evidence type="ECO:0000313" key="2">
    <source>
        <dbReference type="Proteomes" id="UP000324222"/>
    </source>
</evidence>
<dbReference type="AlphaFoldDB" id="A0A5B7DEV1"/>
<sequence>MCILKWALKTPASLQNIAVCSGIIRGASRALLGGLDPRLCTYPAAARAGAPLWRVTAKGSKSSLTISCLSLVKKQINTL</sequence>
<protein>
    <submittedName>
        <fullName evidence="1">Uncharacterized protein</fullName>
    </submittedName>
</protein>